<dbReference type="RefSeq" id="XP_025375977.1">
    <property type="nucleotide sequence ID" value="XM_025522532.1"/>
</dbReference>
<comment type="catalytic activity">
    <reaction evidence="1">
        <text>beta-D-fructose 1,6-bisphosphate = D-glyceraldehyde 3-phosphate + dihydroxyacetone phosphate</text>
        <dbReference type="Rhea" id="RHEA:14729"/>
        <dbReference type="ChEBI" id="CHEBI:32966"/>
        <dbReference type="ChEBI" id="CHEBI:57642"/>
        <dbReference type="ChEBI" id="CHEBI:59776"/>
        <dbReference type="EC" id="4.1.2.13"/>
    </reaction>
</comment>
<dbReference type="InterPro" id="IPR000771">
    <property type="entry name" value="FBA_II"/>
</dbReference>
<evidence type="ECO:0000313" key="2">
    <source>
        <dbReference type="EMBL" id="PWN88779.1"/>
    </source>
</evidence>
<comment type="cofactor">
    <cofactor evidence="1">
        <name>Zn(2+)</name>
        <dbReference type="ChEBI" id="CHEBI:29105"/>
    </cofactor>
    <text evidence="1">Binds 2 Zn(2+) ions per subunit. One is catalytic and the other provides a structural contribution.</text>
</comment>
<dbReference type="EMBL" id="KZ819638">
    <property type="protein sequence ID" value="PWN88779.1"/>
    <property type="molecule type" value="Genomic_DNA"/>
</dbReference>
<dbReference type="EC" id="4.1.2.13" evidence="1"/>
<dbReference type="GeneID" id="37044448"/>
<evidence type="ECO:0000256" key="1">
    <source>
        <dbReference type="RuleBase" id="RU366023"/>
    </source>
</evidence>
<dbReference type="STRING" id="215250.A0A316YHV4"/>
<keyword evidence="1" id="KW-0324">Glycolysis</keyword>
<comment type="similarity">
    <text evidence="1">Belongs to the class II fructose-bisphosphate aldolase family.</text>
</comment>
<organism evidence="2 3">
    <name type="scientific">Acaromyces ingoldii</name>
    <dbReference type="NCBI Taxonomy" id="215250"/>
    <lineage>
        <taxon>Eukaryota</taxon>
        <taxon>Fungi</taxon>
        <taxon>Dikarya</taxon>
        <taxon>Basidiomycota</taxon>
        <taxon>Ustilaginomycotina</taxon>
        <taxon>Exobasidiomycetes</taxon>
        <taxon>Exobasidiales</taxon>
        <taxon>Cryptobasidiaceae</taxon>
        <taxon>Acaromyces</taxon>
    </lineage>
</organism>
<proteinExistence type="inferred from homology"/>
<dbReference type="Pfam" id="PF01116">
    <property type="entry name" value="F_bP_aldolase"/>
    <property type="match status" value="1"/>
</dbReference>
<dbReference type="PIRSF" id="PIRSF001359">
    <property type="entry name" value="F_bP_aldolase_II"/>
    <property type="match status" value="1"/>
</dbReference>
<keyword evidence="1" id="KW-0479">Metal-binding</keyword>
<dbReference type="PROSITE" id="PS51257">
    <property type="entry name" value="PROKAR_LIPOPROTEIN"/>
    <property type="match status" value="1"/>
</dbReference>
<dbReference type="GO" id="GO:0004332">
    <property type="term" value="F:fructose-bisphosphate aldolase activity"/>
    <property type="evidence" value="ECO:0007669"/>
    <property type="project" value="UniProtKB-EC"/>
</dbReference>
<comment type="function">
    <text evidence="1">Catalyzes the aldol condensation of dihydroxyacetone phosphate (DHAP or glycerone-phosphate) with glyceraldehyde 3-phosphate (G3P) to form fructose 1,6-bisphosphate (FBP) in gluconeogenesis and the reverse reaction in glycolysis.</text>
</comment>
<dbReference type="Proteomes" id="UP000245768">
    <property type="component" value="Unassembled WGS sequence"/>
</dbReference>
<dbReference type="GO" id="GO:0008270">
    <property type="term" value="F:zinc ion binding"/>
    <property type="evidence" value="ECO:0007669"/>
    <property type="project" value="UniProtKB-UniRule"/>
</dbReference>
<gene>
    <name evidence="2" type="ORF">FA10DRAFT_268924</name>
</gene>
<protein>
    <recommendedName>
        <fullName evidence="1">Fructose-bisphosphate aldolase</fullName>
        <shortName evidence="1">FBP aldolase</shortName>
        <ecNumber evidence="1">4.1.2.13</ecNumber>
    </recommendedName>
</protein>
<keyword evidence="1" id="KW-0862">Zinc</keyword>
<dbReference type="Gene3D" id="3.20.20.70">
    <property type="entry name" value="Aldolase class I"/>
    <property type="match status" value="1"/>
</dbReference>
<dbReference type="SUPFAM" id="SSF51569">
    <property type="entry name" value="Aldolase"/>
    <property type="match status" value="1"/>
</dbReference>
<reference evidence="2 3" key="1">
    <citation type="journal article" date="2018" name="Mol. Biol. Evol.">
        <title>Broad Genomic Sampling Reveals a Smut Pathogenic Ancestry of the Fungal Clade Ustilaginomycotina.</title>
        <authorList>
            <person name="Kijpornyongpan T."/>
            <person name="Mondo S.J."/>
            <person name="Barry K."/>
            <person name="Sandor L."/>
            <person name="Lee J."/>
            <person name="Lipzen A."/>
            <person name="Pangilinan J."/>
            <person name="LaButti K."/>
            <person name="Hainaut M."/>
            <person name="Henrissat B."/>
            <person name="Grigoriev I.V."/>
            <person name="Spatafora J.W."/>
            <person name="Aime M.C."/>
        </authorList>
    </citation>
    <scope>NUCLEOTIDE SEQUENCE [LARGE SCALE GENOMIC DNA]</scope>
    <source>
        <strain evidence="2 3">MCA 4198</strain>
    </source>
</reference>
<dbReference type="PANTHER" id="PTHR30304:SF0">
    <property type="entry name" value="D-TAGATOSE-1,6-BISPHOSPHATE ALDOLASE SUBUNIT GATY-RELATED"/>
    <property type="match status" value="1"/>
</dbReference>
<dbReference type="InterPro" id="IPR013785">
    <property type="entry name" value="Aldolase_TIM"/>
</dbReference>
<sequence length="298" mass="32424">MPESTKNNLTLRILRAASNGGYGILAQSCYDTQSVLGLIEAAEEAKSPAIAQLFPVTMQQFGIHFTSFVIQACHAAKVPIAVHVDHAGTDEDIDRVLDWAEQGVAVDSIMIDCSHHDSDEDNIAMAKPYCQRATKLGMAVEVELGRLAGGEEGVRVIEEGALTKPEKAERFLTELDVDLLAPSIGNIHGRYVSPPSFRLDLLDKLQSTVGPGTASNALIVLHGTDDLKDELFRDCVARGCVKINVNSWARNPQVEYLRDHLGKDGLPEVYDGAKAEFARACSRFFTLFGSVNKSNLEV</sequence>
<dbReference type="AlphaFoldDB" id="A0A316YHV4"/>
<keyword evidence="1" id="KW-0456">Lyase</keyword>
<dbReference type="UniPathway" id="UPA00109">
    <property type="reaction ID" value="UER00183"/>
</dbReference>
<dbReference type="OrthoDB" id="2558351at2759"/>
<dbReference type="PANTHER" id="PTHR30304">
    <property type="entry name" value="D-TAGATOSE-1,6-BISPHOSPHATE ALDOLASE"/>
    <property type="match status" value="1"/>
</dbReference>
<comment type="pathway">
    <text evidence="1">Carbohydrate degradation; glycolysis; D-glyceraldehyde 3-phosphate and glycerone phosphate from D-glucose: step 4/4.</text>
</comment>
<evidence type="ECO:0000313" key="3">
    <source>
        <dbReference type="Proteomes" id="UP000245768"/>
    </source>
</evidence>
<dbReference type="InParanoid" id="A0A316YHV4"/>
<dbReference type="InterPro" id="IPR050246">
    <property type="entry name" value="Class_II_FBP_aldolase"/>
</dbReference>
<keyword evidence="3" id="KW-1185">Reference proteome</keyword>
<accession>A0A316YHV4</accession>
<name>A0A316YHV4_9BASI</name>
<dbReference type="GO" id="GO:0006096">
    <property type="term" value="P:glycolytic process"/>
    <property type="evidence" value="ECO:0007669"/>
    <property type="project" value="UniProtKB-UniPathway"/>
</dbReference>